<feature type="region of interest" description="Disordered" evidence="1">
    <location>
        <begin position="579"/>
        <end position="652"/>
    </location>
</feature>
<feature type="region of interest" description="Disordered" evidence="1">
    <location>
        <begin position="1711"/>
        <end position="1889"/>
    </location>
</feature>
<feature type="compositionally biased region" description="Basic and acidic residues" evidence="1">
    <location>
        <begin position="606"/>
        <end position="624"/>
    </location>
</feature>
<gene>
    <name evidence="2" type="ORF">H696_04378</name>
</gene>
<feature type="region of interest" description="Disordered" evidence="1">
    <location>
        <begin position="1"/>
        <end position="144"/>
    </location>
</feature>
<feature type="compositionally biased region" description="Basic and acidic residues" evidence="1">
    <location>
        <begin position="1274"/>
        <end position="1299"/>
    </location>
</feature>
<feature type="compositionally biased region" description="Basic and acidic residues" evidence="1">
    <location>
        <begin position="860"/>
        <end position="877"/>
    </location>
</feature>
<feature type="region of interest" description="Disordered" evidence="1">
    <location>
        <begin position="1274"/>
        <end position="1382"/>
    </location>
</feature>
<feature type="compositionally biased region" description="Basic and acidic residues" evidence="1">
    <location>
        <begin position="742"/>
        <end position="755"/>
    </location>
</feature>
<feature type="region of interest" description="Disordered" evidence="1">
    <location>
        <begin position="858"/>
        <end position="877"/>
    </location>
</feature>
<keyword evidence="3" id="KW-1185">Reference proteome</keyword>
<organism evidence="2">
    <name type="scientific">Fonticula alba</name>
    <name type="common">Slime mold</name>
    <dbReference type="NCBI Taxonomy" id="691883"/>
    <lineage>
        <taxon>Eukaryota</taxon>
        <taxon>Rotosphaerida</taxon>
        <taxon>Fonticulaceae</taxon>
        <taxon>Fonticula</taxon>
    </lineage>
</organism>
<feature type="compositionally biased region" description="Basic and acidic residues" evidence="1">
    <location>
        <begin position="1732"/>
        <end position="1749"/>
    </location>
</feature>
<feature type="compositionally biased region" description="Basic residues" evidence="1">
    <location>
        <begin position="1103"/>
        <end position="1113"/>
    </location>
</feature>
<feature type="compositionally biased region" description="Basic and acidic residues" evidence="1">
    <location>
        <begin position="774"/>
        <end position="784"/>
    </location>
</feature>
<evidence type="ECO:0000256" key="1">
    <source>
        <dbReference type="SAM" id="MobiDB-lite"/>
    </source>
</evidence>
<feature type="region of interest" description="Disordered" evidence="1">
    <location>
        <begin position="742"/>
        <end position="852"/>
    </location>
</feature>
<feature type="compositionally biased region" description="Polar residues" evidence="1">
    <location>
        <begin position="1670"/>
        <end position="1679"/>
    </location>
</feature>
<accession>A0A058Z3Y0</accession>
<feature type="region of interest" description="Disordered" evidence="1">
    <location>
        <begin position="1088"/>
        <end position="1127"/>
    </location>
</feature>
<feature type="compositionally biased region" description="Polar residues" evidence="1">
    <location>
        <begin position="71"/>
        <end position="108"/>
    </location>
</feature>
<feature type="compositionally biased region" description="Basic and acidic residues" evidence="1">
    <location>
        <begin position="579"/>
        <end position="599"/>
    </location>
</feature>
<dbReference type="RefSeq" id="XP_009496530.1">
    <property type="nucleotide sequence ID" value="XM_009498255.1"/>
</dbReference>
<evidence type="ECO:0000313" key="2">
    <source>
        <dbReference type="EMBL" id="KCV68959.1"/>
    </source>
</evidence>
<evidence type="ECO:0000313" key="3">
    <source>
        <dbReference type="Proteomes" id="UP000030693"/>
    </source>
</evidence>
<feature type="compositionally biased region" description="Polar residues" evidence="1">
    <location>
        <begin position="1716"/>
        <end position="1728"/>
    </location>
</feature>
<feature type="region of interest" description="Disordered" evidence="1">
    <location>
        <begin position="212"/>
        <end position="285"/>
    </location>
</feature>
<dbReference type="OMA" id="HYETEMA"/>
<dbReference type="GeneID" id="20529103"/>
<feature type="compositionally biased region" description="Polar residues" evidence="1">
    <location>
        <begin position="51"/>
        <end position="61"/>
    </location>
</feature>
<sequence length="1915" mass="208826">MMNAFSRQAVNAARTAARAPARNISTSSTGSFSKPAPGAANKGSMPKKPSDSGSLPHSKTPGTGHMPNKPMGSSQTGPTRGPQSKNLYETPFQKNGSRFYSTSTTRSLVSGGMTYRGSHGEQHHGSHHHHHHQGGSGSGRGMRHGAASVDIVRPLSTMASRPTTGHDDDMAGGTDRSRLYQTRRLEEEQRRNTMHEQQVWSHYDLMRRDNERAAESARGALRGTSSMPATPRPSASPASGSPMFGGHRRMVDTGKGSTGAGDFRAPDYGTPRNFYGTHEGGRPRDAGEYIEVEDPRHDAPTDFEAERHDGHYYGPPTPRAGERLAGRFSRRQHFDHDDGEHAGSGGGGMRHGGRHHHGGDSWRQSADHRRRAAGSGSYYEDDEPRGGYASSPRDRSFGQQVEDFERSWRAGARLSGRGGASASAGGMVDQLMQEGGRALGELAKSPRGELMRRDATSAMREGQKTLEAVSSGDLAGGAMHAINALKRGRRSIRQAGDEVADRLADAGERLAQTDGARRASDALTRGASRAFDHIRHGDLSGALNEAGRAAGQMAEGLTSALSSTAMPHDDADKRRMMMREEEGGRERQRDSHYGHRQHDDDDDDRDFARHHEDDRHFEGPDGRASRRRHSSHHYYRHHEDDTGPGGSMLDSFDGQRLRQQLDHALEEGERMGRGMARSASRYLGDLADSEYPSARRLAERVEHGAERLVDGAAEMSERAAGAARRWAERMGDEAQEYFDRHPVRGEEGGHREHAMAQRRAGPRYTYEDADSEFTNDRRMMDADRRHHQRAGFSQLDGRRTSFAPHHADHDSEYSTSLSGESGFRRGAGPMAGANRRFADEQVGDFEGDSGFDHHRRREAFRHFEDEQQHYHRRQLHDDDRDADDWQMMKMTEGNRRKYLDEHRRMDEDGGFHASPDAAGGDRHLLHQQRRDRGMADHRYRHDAAADGRDATAAASHGADKPGVMASVLTSLKEAFTGQATPAADAAHQAANAVRPAAEAVKDSAESLADGARRALSDTAQSLADKADVARAVLKHEVHSIQRDLSSGRKDIGQVAGEVADKMGTVVGKAVQAGREAFDEARHQLVDGAKTDRDGGPPGGAFSRQHHHHDHHHERREGDHHYNRYDTLEGDMDPEDLAARKKLIDPAVIGKPGLSAMDRTSAKRTASPECAKYARPKRLPLGPLDELIHGGVRPQSQDPTDTGSWSMAEVNRRMEAGQNHIAANPKAVPNEHLANATPIWAQRTRAVDHLPRIAQAVVDMASSLTAGSDPKRINREWVENRAETDKLESERKAREAEKASAEALAGRKKADDASSAAATDRQQRQADDGKARSESSGYSSAPRPESHHADAQQRAAFSLGAGRASSSPPNPAADGGASIFGAHPMSVDHHIRSKSSTGAEAQEGRFMSEGQRKAGGMLTGFWPWASNARPMAGHAVDAASSTDRHSAAHHYETEMADAAAPGYQASGRSTSPAAAGGQTHQHYRRPELHSSSTGSTRAASPSSSRTSMAGGQHEDMSSSSRRRDRSSSSSSSSSRYSERYTGEGIITPWVSSSFMGSPLSSPGEFGSAQDWNTISTLSIGKDGVVNQEDVSRLYPPAGVGPNAGGSSPGPEVFADRAPGGQLWSAPLGGRAMARGRRGTAAAAGRRSSSPSSPRKNLATPHGAAAPLPGDQSDTGQKRNLLNNYFRPLSSAERQAAKAVAGDFDSDRVARHADSRNARFTVTPHSSTATELARASEYDGRAHRRAEKLTHSADSALRASVSGLSPRQDSDSMAEFQQGRADLSAQYTGDPQYQQQQQPPPRPTASSHIRQHHQREGFRMPERHGRSGADTSAEEMPYRRLHPPSTPGEWQEDTYRRLADEWTHTERQFGAKADRRQGSDSGGWMKPDDYSYDDLRFSETVRARENTIPLRPDERRM</sequence>
<reference evidence="2" key="1">
    <citation type="submission" date="2013-04" db="EMBL/GenBank/DDBJ databases">
        <title>The Genome Sequence of Fonticula alba ATCC 38817.</title>
        <authorList>
            <consortium name="The Broad Institute Genomics Platform"/>
            <person name="Russ C."/>
            <person name="Cuomo C."/>
            <person name="Burger G."/>
            <person name="Gray M.W."/>
            <person name="Holland P.W.H."/>
            <person name="King N."/>
            <person name="Lang F.B.F."/>
            <person name="Roger A.J."/>
            <person name="Ruiz-Trillo I."/>
            <person name="Brown M."/>
            <person name="Walker B."/>
            <person name="Young S."/>
            <person name="Zeng Q."/>
            <person name="Gargeya S."/>
            <person name="Fitzgerald M."/>
            <person name="Haas B."/>
            <person name="Abouelleil A."/>
            <person name="Allen A.W."/>
            <person name="Alvarado L."/>
            <person name="Arachchi H.M."/>
            <person name="Berlin A.M."/>
            <person name="Chapman S.B."/>
            <person name="Gainer-Dewar J."/>
            <person name="Goldberg J."/>
            <person name="Griggs A."/>
            <person name="Gujja S."/>
            <person name="Hansen M."/>
            <person name="Howarth C."/>
            <person name="Imamovic A."/>
            <person name="Ireland A."/>
            <person name="Larimer J."/>
            <person name="McCowan C."/>
            <person name="Murphy C."/>
            <person name="Pearson M."/>
            <person name="Poon T.W."/>
            <person name="Priest M."/>
            <person name="Roberts A."/>
            <person name="Saif S."/>
            <person name="Shea T."/>
            <person name="Sisk P."/>
            <person name="Sykes S."/>
            <person name="Wortman J."/>
            <person name="Nusbaum C."/>
            <person name="Birren B."/>
        </authorList>
    </citation>
    <scope>NUCLEOTIDE SEQUENCE [LARGE SCALE GENOMIC DNA]</scope>
    <source>
        <strain evidence="2">ATCC 38817</strain>
    </source>
</reference>
<protein>
    <submittedName>
        <fullName evidence="2">Uncharacterized protein</fullName>
    </submittedName>
</protein>
<feature type="compositionally biased region" description="Polar residues" evidence="1">
    <location>
        <begin position="23"/>
        <end position="32"/>
    </location>
</feature>
<dbReference type="EMBL" id="KB932207">
    <property type="protein sequence ID" value="KCV68959.1"/>
    <property type="molecule type" value="Genomic_DNA"/>
</dbReference>
<feature type="compositionally biased region" description="Low complexity" evidence="1">
    <location>
        <begin position="225"/>
        <end position="242"/>
    </location>
</feature>
<feature type="region of interest" description="Disordered" evidence="1">
    <location>
        <begin position="1461"/>
        <end position="1538"/>
    </location>
</feature>
<proteinExistence type="predicted"/>
<feature type="compositionally biased region" description="Basic and acidic residues" evidence="1">
    <location>
        <begin position="1114"/>
        <end position="1126"/>
    </location>
</feature>
<feature type="compositionally biased region" description="Basic residues" evidence="1">
    <location>
        <begin position="625"/>
        <end position="636"/>
    </location>
</feature>
<feature type="compositionally biased region" description="Basic and acidic residues" evidence="1">
    <location>
        <begin position="1812"/>
        <end position="1825"/>
    </location>
</feature>
<name>A0A058Z3Y0_FONAL</name>
<feature type="compositionally biased region" description="Basic and acidic residues" evidence="1">
    <location>
        <begin position="1320"/>
        <end position="1332"/>
    </location>
</feature>
<feature type="compositionally biased region" description="Low complexity" evidence="1">
    <location>
        <begin position="7"/>
        <end position="22"/>
    </location>
</feature>
<feature type="region of interest" description="Disordered" evidence="1">
    <location>
        <begin position="334"/>
        <end position="400"/>
    </location>
</feature>
<feature type="compositionally biased region" description="Basic and acidic residues" evidence="1">
    <location>
        <begin position="1851"/>
        <end position="1876"/>
    </location>
</feature>
<feature type="compositionally biased region" description="Low complexity" evidence="1">
    <location>
        <begin position="1624"/>
        <end position="1653"/>
    </location>
</feature>
<dbReference type="Proteomes" id="UP000030693">
    <property type="component" value="Unassembled WGS sequence"/>
</dbReference>
<feature type="region of interest" description="Disordered" evidence="1">
    <location>
        <begin position="1591"/>
        <end position="1679"/>
    </location>
</feature>
<feature type="compositionally biased region" description="Low complexity" evidence="1">
    <location>
        <begin position="1489"/>
        <end position="1510"/>
    </location>
</feature>